<dbReference type="InterPro" id="IPR020008">
    <property type="entry name" value="GlyGly_CTERM"/>
</dbReference>
<sequence length="546" mass="57338">MFRLLGFGLVMALCLTSQGVAGGEVEARVIGGTEIEQGNKWPWMAAVNYVPGPESTRKSLICGGTLIAPRWVLTAAHCVINSQGQRTLPDNLLVVVGSAHRDGSGGEHLRVAAVRTHPNYNRDGLHNDIALLQLASPATVAPVNVAGAAQLDYLGAVGRNALFTALGWGRTRANDPASGARLLHEVSLGYVPGKQCRSTWRSVTGSQICAGGAGAVDTCTGDSGGPLVLEHDGTQWLVGITSYGAQECGSPGVPGVYTSAASFSGWMEQTATGQLVDLASSSRSDNTSGSRFTTRVVTSAISNESALTQASAVGWRLRSDAPVSVRSLDGLTCTQRGGITDCRSQTVLSVGQQANPRRFEISYSGQTDADVELEVTPIASQHNYRQRANDVIGLRFSEKPDLSLHLLREVLADRRARVTVQLANDAPHVAAEGTQLRVFLPGGTRIANLEAAGCVNGVPVVCDLGTLRPEEARDLPLDIEVGSGEGELRFELAARNGSYPLSDAERSMPASGLLASARSGGGGGGSLGWLALPALALLRLLRQRRH</sequence>
<keyword evidence="3" id="KW-0732">Signal</keyword>
<dbReference type="FunFam" id="2.40.10.10:FF:000068">
    <property type="entry name" value="transmembrane protease serine 2"/>
    <property type="match status" value="1"/>
</dbReference>
<feature type="signal peptide" evidence="3">
    <location>
        <begin position="1"/>
        <end position="22"/>
    </location>
</feature>
<reference evidence="5 6" key="1">
    <citation type="journal article" date="2012" name="J. Bacteriol.">
        <title>Genome sequence of an alkane-degrading bacterium, Alcanivorax pacificus type strain W11-5, isolated from deep sea sediment.</title>
        <authorList>
            <person name="Lai Q."/>
            <person name="Shao Z."/>
        </authorList>
    </citation>
    <scope>NUCLEOTIDE SEQUENCE [LARGE SCALE GENOMIC DNA]</scope>
    <source>
        <strain evidence="5 6">W11-5</strain>
    </source>
</reference>
<dbReference type="RefSeq" id="WP_008736028.1">
    <property type="nucleotide sequence ID" value="NZ_CP004387.1"/>
</dbReference>
<dbReference type="SUPFAM" id="SSF50494">
    <property type="entry name" value="Trypsin-like serine proteases"/>
    <property type="match status" value="1"/>
</dbReference>
<dbReference type="GO" id="GO:0006508">
    <property type="term" value="P:proteolysis"/>
    <property type="evidence" value="ECO:0007669"/>
    <property type="project" value="UniProtKB-KW"/>
</dbReference>
<dbReference type="SMART" id="SM00020">
    <property type="entry name" value="Tryp_SPc"/>
    <property type="match status" value="1"/>
</dbReference>
<accession>A0A0B4XN16</accession>
<evidence type="ECO:0000259" key="4">
    <source>
        <dbReference type="PROSITE" id="PS50240"/>
    </source>
</evidence>
<evidence type="ECO:0000256" key="2">
    <source>
        <dbReference type="RuleBase" id="RU363034"/>
    </source>
</evidence>
<dbReference type="PANTHER" id="PTHR24252:SF7">
    <property type="entry name" value="HYALIN"/>
    <property type="match status" value="1"/>
</dbReference>
<dbReference type="CDD" id="cd00190">
    <property type="entry name" value="Tryp_SPc"/>
    <property type="match status" value="1"/>
</dbReference>
<feature type="chain" id="PRO_5002097323" evidence="3">
    <location>
        <begin position="23"/>
        <end position="546"/>
    </location>
</feature>
<evidence type="ECO:0000256" key="1">
    <source>
        <dbReference type="ARBA" id="ARBA00023157"/>
    </source>
</evidence>
<keyword evidence="6" id="KW-1185">Reference proteome</keyword>
<dbReference type="GO" id="GO:0004252">
    <property type="term" value="F:serine-type endopeptidase activity"/>
    <property type="evidence" value="ECO:0007669"/>
    <property type="project" value="InterPro"/>
</dbReference>
<keyword evidence="2" id="KW-0378">Hydrolase</keyword>
<dbReference type="PROSITE" id="PS50240">
    <property type="entry name" value="TRYPSIN_DOM"/>
    <property type="match status" value="1"/>
</dbReference>
<name>A0A0B4XN16_9GAMM</name>
<dbReference type="InterPro" id="IPR043504">
    <property type="entry name" value="Peptidase_S1_PA_chymotrypsin"/>
</dbReference>
<dbReference type="OrthoDB" id="9813836at2"/>
<proteinExistence type="predicted"/>
<dbReference type="HOGENOM" id="CLU_532816_0_0_6"/>
<evidence type="ECO:0000313" key="6">
    <source>
        <dbReference type="Proteomes" id="UP000006764"/>
    </source>
</evidence>
<dbReference type="PANTHER" id="PTHR24252">
    <property type="entry name" value="ACROSIN-RELATED"/>
    <property type="match status" value="1"/>
</dbReference>
<dbReference type="InterPro" id="IPR009003">
    <property type="entry name" value="Peptidase_S1_PA"/>
</dbReference>
<dbReference type="InterPro" id="IPR033116">
    <property type="entry name" value="TRYPSIN_SER"/>
</dbReference>
<organism evidence="5 6">
    <name type="scientific">Isoalcanivorax pacificus W11-5</name>
    <dbReference type="NCBI Taxonomy" id="391936"/>
    <lineage>
        <taxon>Bacteria</taxon>
        <taxon>Pseudomonadati</taxon>
        <taxon>Pseudomonadota</taxon>
        <taxon>Gammaproteobacteria</taxon>
        <taxon>Oceanospirillales</taxon>
        <taxon>Alcanivoracaceae</taxon>
        <taxon>Isoalcanivorax</taxon>
    </lineage>
</organism>
<dbReference type="InterPro" id="IPR001314">
    <property type="entry name" value="Peptidase_S1A"/>
</dbReference>
<keyword evidence="2" id="KW-0645">Protease</keyword>
<evidence type="ECO:0000313" key="5">
    <source>
        <dbReference type="EMBL" id="AJD48110.1"/>
    </source>
</evidence>
<dbReference type="STRING" id="391936.S7S_08480"/>
<dbReference type="InterPro" id="IPR018114">
    <property type="entry name" value="TRYPSIN_HIS"/>
</dbReference>
<dbReference type="Gene3D" id="2.40.10.10">
    <property type="entry name" value="Trypsin-like serine proteases"/>
    <property type="match status" value="1"/>
</dbReference>
<dbReference type="Proteomes" id="UP000006764">
    <property type="component" value="Chromosome"/>
</dbReference>
<keyword evidence="1" id="KW-1015">Disulfide bond</keyword>
<dbReference type="PRINTS" id="PR00722">
    <property type="entry name" value="CHYMOTRYPSIN"/>
</dbReference>
<dbReference type="AlphaFoldDB" id="A0A0B4XN16"/>
<gene>
    <name evidence="5" type="ORF">S7S_08480</name>
</gene>
<dbReference type="PROSITE" id="PS00135">
    <property type="entry name" value="TRYPSIN_SER"/>
    <property type="match status" value="1"/>
</dbReference>
<dbReference type="NCBIfam" id="TIGR03501">
    <property type="entry name" value="GlyGly_CTERM"/>
    <property type="match status" value="1"/>
</dbReference>
<keyword evidence="2" id="KW-0720">Serine protease</keyword>
<dbReference type="EMBL" id="CP004387">
    <property type="protein sequence ID" value="AJD48110.1"/>
    <property type="molecule type" value="Genomic_DNA"/>
</dbReference>
<protein>
    <submittedName>
        <fullName evidence="5">Serine endopeptidase</fullName>
    </submittedName>
</protein>
<dbReference type="KEGG" id="apac:S7S_08480"/>
<feature type="domain" description="Peptidase S1" evidence="4">
    <location>
        <begin position="29"/>
        <end position="272"/>
    </location>
</feature>
<dbReference type="Pfam" id="PF00089">
    <property type="entry name" value="Trypsin"/>
    <property type="match status" value="1"/>
</dbReference>
<dbReference type="InterPro" id="IPR001254">
    <property type="entry name" value="Trypsin_dom"/>
</dbReference>
<evidence type="ECO:0000256" key="3">
    <source>
        <dbReference type="SAM" id="SignalP"/>
    </source>
</evidence>
<dbReference type="PROSITE" id="PS00134">
    <property type="entry name" value="TRYPSIN_HIS"/>
    <property type="match status" value="1"/>
</dbReference>